<keyword evidence="2" id="KW-1185">Reference proteome</keyword>
<protein>
    <submittedName>
        <fullName evidence="1">Uncharacterized protein</fullName>
    </submittedName>
</protein>
<gene>
    <name evidence="1" type="ORF">ACFS6I_13045</name>
</gene>
<comment type="caution">
    <text evidence="1">The sequence shown here is derived from an EMBL/GenBank/DDBJ whole genome shotgun (WGS) entry which is preliminary data.</text>
</comment>
<proteinExistence type="predicted"/>
<dbReference type="Proteomes" id="UP001597509">
    <property type="component" value="Unassembled WGS sequence"/>
</dbReference>
<organism evidence="1 2">
    <name type="scientific">Sphingobacterium anhuiense</name>
    <dbReference type="NCBI Taxonomy" id="493780"/>
    <lineage>
        <taxon>Bacteria</taxon>
        <taxon>Pseudomonadati</taxon>
        <taxon>Bacteroidota</taxon>
        <taxon>Sphingobacteriia</taxon>
        <taxon>Sphingobacteriales</taxon>
        <taxon>Sphingobacteriaceae</taxon>
        <taxon>Sphingobacterium</taxon>
    </lineage>
</organism>
<evidence type="ECO:0000313" key="1">
    <source>
        <dbReference type="EMBL" id="MFD2904859.1"/>
    </source>
</evidence>
<reference evidence="2" key="1">
    <citation type="journal article" date="2019" name="Int. J. Syst. Evol. Microbiol.">
        <title>The Global Catalogue of Microorganisms (GCM) 10K type strain sequencing project: providing services to taxonomists for standard genome sequencing and annotation.</title>
        <authorList>
            <consortium name="The Broad Institute Genomics Platform"/>
            <consortium name="The Broad Institute Genome Sequencing Center for Infectious Disease"/>
            <person name="Wu L."/>
            <person name="Ma J."/>
        </authorList>
    </citation>
    <scope>NUCLEOTIDE SEQUENCE [LARGE SCALE GENOMIC DNA]</scope>
    <source>
        <strain evidence="2">KCTC 22209</strain>
    </source>
</reference>
<dbReference type="RefSeq" id="WP_380921181.1">
    <property type="nucleotide sequence ID" value="NZ_JBHUPE010000005.1"/>
</dbReference>
<name>A0ABW5YWI3_9SPHI</name>
<evidence type="ECO:0000313" key="2">
    <source>
        <dbReference type="Proteomes" id="UP001597509"/>
    </source>
</evidence>
<sequence>MNKDGNSLLINFVNGEVKWTNVSIKGNSKEDLNIFFSSGKDVLNPDGSL</sequence>
<accession>A0ABW5YWI3</accession>
<dbReference type="EMBL" id="JBHUPE010000005">
    <property type="protein sequence ID" value="MFD2904859.1"/>
    <property type="molecule type" value="Genomic_DNA"/>
</dbReference>